<sequence>MNEIPNKFISPIRLYLERRLMELKFWQKKIKESDPFSDEQRTRDNSFEEDLDEQVGHFESEVKAGFVKRQIVELRKALTRIKIGKYGICEKCKKSIDTDRLAIKPETTLCLMCEKNEE</sequence>
<dbReference type="PANTHER" id="PTHR33823">
    <property type="entry name" value="RNA POLYMERASE-BINDING TRANSCRIPTION FACTOR DKSA-RELATED"/>
    <property type="match status" value="1"/>
</dbReference>
<feature type="zinc finger region" description="dksA C4-type" evidence="4">
    <location>
        <begin position="89"/>
        <end position="113"/>
    </location>
</feature>
<dbReference type="PROSITE" id="PS51128">
    <property type="entry name" value="ZF_DKSA_2"/>
    <property type="match status" value="1"/>
</dbReference>
<evidence type="ECO:0000313" key="7">
    <source>
        <dbReference type="Proteomes" id="UP000182344"/>
    </source>
</evidence>
<comment type="caution">
    <text evidence="6">The sequence shown here is derived from an EMBL/GenBank/DDBJ whole genome shotgun (WGS) entry which is preliminary data.</text>
</comment>
<dbReference type="Proteomes" id="UP000182344">
    <property type="component" value="Unassembled WGS sequence"/>
</dbReference>
<keyword evidence="1" id="KW-0479">Metal-binding</keyword>
<proteinExistence type="predicted"/>
<dbReference type="SUPFAM" id="SSF57716">
    <property type="entry name" value="Glucocorticoid receptor-like (DNA-binding domain)"/>
    <property type="match status" value="1"/>
</dbReference>
<dbReference type="Gene3D" id="1.20.120.910">
    <property type="entry name" value="DksA, coiled-coil domain"/>
    <property type="match status" value="1"/>
</dbReference>
<evidence type="ECO:0000259" key="5">
    <source>
        <dbReference type="Pfam" id="PF01258"/>
    </source>
</evidence>
<feature type="domain" description="Zinc finger DksA/TraR C4-type" evidence="5">
    <location>
        <begin position="84"/>
        <end position="114"/>
    </location>
</feature>
<evidence type="ECO:0000313" key="6">
    <source>
        <dbReference type="EMBL" id="OIP87158.1"/>
    </source>
</evidence>
<dbReference type="GO" id="GO:0008270">
    <property type="term" value="F:zinc ion binding"/>
    <property type="evidence" value="ECO:0007669"/>
    <property type="project" value="UniProtKB-KW"/>
</dbReference>
<accession>A0A1J5I418</accession>
<keyword evidence="3" id="KW-0862">Zinc</keyword>
<reference evidence="6 7" key="1">
    <citation type="journal article" date="2016" name="Environ. Microbiol.">
        <title>Genomic resolution of a cold subsurface aquifer community provides metabolic insights for novel microbes adapted to high CO concentrations.</title>
        <authorList>
            <person name="Probst A.J."/>
            <person name="Castelle C.J."/>
            <person name="Singh A."/>
            <person name="Brown C.T."/>
            <person name="Anantharaman K."/>
            <person name="Sharon I."/>
            <person name="Hug L.A."/>
            <person name="Burstein D."/>
            <person name="Emerson J.B."/>
            <person name="Thomas B.C."/>
            <person name="Banfield J.F."/>
        </authorList>
    </citation>
    <scope>NUCLEOTIDE SEQUENCE [LARGE SCALE GENOMIC DNA]</scope>
    <source>
        <strain evidence="6">CG2_30_35_20</strain>
    </source>
</reference>
<dbReference type="Pfam" id="PF01258">
    <property type="entry name" value="zf-dskA_traR"/>
    <property type="match status" value="1"/>
</dbReference>
<evidence type="ECO:0000256" key="2">
    <source>
        <dbReference type="ARBA" id="ARBA00022771"/>
    </source>
</evidence>
<dbReference type="PROSITE" id="PS01102">
    <property type="entry name" value="ZF_DKSA_1"/>
    <property type="match status" value="1"/>
</dbReference>
<gene>
    <name evidence="6" type="ORF">AUK05_01965</name>
</gene>
<dbReference type="InterPro" id="IPR000962">
    <property type="entry name" value="Znf_DskA_TraR"/>
</dbReference>
<evidence type="ECO:0000256" key="4">
    <source>
        <dbReference type="PROSITE-ProRule" id="PRU00510"/>
    </source>
</evidence>
<dbReference type="AlphaFoldDB" id="A0A1J5I418"/>
<dbReference type="STRING" id="1805376.AUK05_01965"/>
<evidence type="ECO:0000256" key="1">
    <source>
        <dbReference type="ARBA" id="ARBA00022723"/>
    </source>
</evidence>
<dbReference type="InterPro" id="IPR020458">
    <property type="entry name" value="Znf_DskA_TraR_CS"/>
</dbReference>
<keyword evidence="2" id="KW-0863">Zinc-finger</keyword>
<organism evidence="6 7">
    <name type="scientific">Candidatus Shapirobacteria bacterium CG2_30_35_20</name>
    <dbReference type="NCBI Taxonomy" id="1805376"/>
    <lineage>
        <taxon>Bacteria</taxon>
        <taxon>Candidatus Shapironibacteriota</taxon>
    </lineage>
</organism>
<protein>
    <recommendedName>
        <fullName evidence="5">Zinc finger DksA/TraR C4-type domain-containing protein</fullName>
    </recommendedName>
</protein>
<evidence type="ECO:0000256" key="3">
    <source>
        <dbReference type="ARBA" id="ARBA00022833"/>
    </source>
</evidence>
<name>A0A1J5I418_9BACT</name>
<dbReference type="EMBL" id="MNZO01000027">
    <property type="protein sequence ID" value="OIP87158.1"/>
    <property type="molecule type" value="Genomic_DNA"/>
</dbReference>